<reference evidence="9" key="2">
    <citation type="journal article" date="2023" name="Plants (Basel)">
        <title>Annotation of the Turnera subulata (Passifloraceae) Draft Genome Reveals the S-Locus Evolved after the Divergence of Turneroideae from Passifloroideae in a Stepwise Manner.</title>
        <authorList>
            <person name="Henning P.M."/>
            <person name="Roalson E.H."/>
            <person name="Mir W."/>
            <person name="McCubbin A.G."/>
            <person name="Shore J.S."/>
        </authorList>
    </citation>
    <scope>NUCLEOTIDE SEQUENCE</scope>
    <source>
        <strain evidence="9">F60SS</strain>
    </source>
</reference>
<evidence type="ECO:0000313" key="9">
    <source>
        <dbReference type="EMBL" id="KAJ4831604.1"/>
    </source>
</evidence>
<protein>
    <recommendedName>
        <fullName evidence="7">GAGA-binding transcriptional activator</fullName>
    </recommendedName>
</protein>
<dbReference type="PANTHER" id="PTHR31421">
    <property type="entry name" value="PROTEIN BASIC PENTACYSTEINE3"/>
    <property type="match status" value="1"/>
</dbReference>
<dbReference type="GO" id="GO:0005634">
    <property type="term" value="C:nucleus"/>
    <property type="evidence" value="ECO:0007669"/>
    <property type="project" value="UniProtKB-SubCell"/>
</dbReference>
<dbReference type="EMBL" id="JAKUCV010005329">
    <property type="protein sequence ID" value="KAJ4831604.1"/>
    <property type="molecule type" value="Genomic_DNA"/>
</dbReference>
<dbReference type="PANTHER" id="PTHR31421:SF22">
    <property type="entry name" value="PROTEIN BASIC PENTACYSTEINE3"/>
    <property type="match status" value="1"/>
</dbReference>
<sequence length="370" mass="41270">TKESFKIRKWNSCKKVISFSGYVYLLSGQKRKQKKNPKKLSSSSSSSSLLRHIHPFEDLCNRPTNLLASILGLLVGGGLVIMDGENSLHLKNWGYYELETNPAPHKSHLNLQLMPEKPFAGVARSAAAMAANGGYLNRDIPAYSQSMYSMDYMREAWISSHQREKYLNVIPPGTPSYGLFQETPSVHHMQMYQQPESVKDERVEQEEEEEVPVVEKVNGSSKKRQGPKAPKSPKAKKGKRGPRLPKAEGTPSIQRVRSVKKPTELIINGISMDISGIPIPVCSCTGTPQQCYRWGCGGWQSACCTTGMSVYPLPMSTKRRGARIAGRKMSIGAFKKVLEKLAAEGYDFSNPIDLRTHWAKHGTNKFVTIR</sequence>
<evidence type="ECO:0000256" key="5">
    <source>
        <dbReference type="ARBA" id="ARBA00023163"/>
    </source>
</evidence>
<feature type="non-terminal residue" evidence="9">
    <location>
        <position position="370"/>
    </location>
</feature>
<evidence type="ECO:0000313" key="10">
    <source>
        <dbReference type="Proteomes" id="UP001141552"/>
    </source>
</evidence>
<dbReference type="GO" id="GO:0003700">
    <property type="term" value="F:DNA-binding transcription factor activity"/>
    <property type="evidence" value="ECO:0007669"/>
    <property type="project" value="UniProtKB-UniRule"/>
</dbReference>
<dbReference type="AlphaFoldDB" id="A0A9Q0FHK6"/>
<name>A0A9Q0FHK6_9ROSI</name>
<dbReference type="GO" id="GO:0043565">
    <property type="term" value="F:sequence-specific DNA binding"/>
    <property type="evidence" value="ECO:0007669"/>
    <property type="project" value="TreeGrafter"/>
</dbReference>
<dbReference type="Pfam" id="PF06217">
    <property type="entry name" value="GAGA_bind"/>
    <property type="match status" value="1"/>
</dbReference>
<keyword evidence="5 7" id="KW-0804">Transcription</keyword>
<dbReference type="OrthoDB" id="1903765at2759"/>
<evidence type="ECO:0000256" key="7">
    <source>
        <dbReference type="RuleBase" id="RU367160"/>
    </source>
</evidence>
<accession>A0A9Q0FHK6</accession>
<comment type="function">
    <text evidence="7">Transcriptional regulator that specifically binds to GA-rich elements (GAGA-repeats) present in regulatory sequences of genes involved in developmental processes.</text>
</comment>
<feature type="compositionally biased region" description="Acidic residues" evidence="8">
    <location>
        <begin position="203"/>
        <end position="212"/>
    </location>
</feature>
<keyword evidence="4 7" id="KW-0238">DNA-binding</keyword>
<comment type="caution">
    <text evidence="9">The sequence shown here is derived from an EMBL/GenBank/DDBJ whole genome shotgun (WGS) entry which is preliminary data.</text>
</comment>
<evidence type="ECO:0000256" key="4">
    <source>
        <dbReference type="ARBA" id="ARBA00023125"/>
    </source>
</evidence>
<proteinExistence type="inferred from homology"/>
<dbReference type="SMART" id="SM01226">
    <property type="entry name" value="GAGA_bind"/>
    <property type="match status" value="1"/>
</dbReference>
<gene>
    <name evidence="9" type="ORF">Tsubulata_015290</name>
</gene>
<dbReference type="InterPro" id="IPR010409">
    <property type="entry name" value="GAGA-bd_tscrpt_act"/>
</dbReference>
<comment type="subcellular location">
    <subcellularLocation>
        <location evidence="1 7">Nucleus</location>
    </subcellularLocation>
</comment>
<feature type="region of interest" description="Disordered" evidence="8">
    <location>
        <begin position="194"/>
        <end position="257"/>
    </location>
</feature>
<feature type="compositionally biased region" description="Basic residues" evidence="8">
    <location>
        <begin position="221"/>
        <end position="243"/>
    </location>
</feature>
<evidence type="ECO:0000256" key="2">
    <source>
        <dbReference type="ARBA" id="ARBA00007911"/>
    </source>
</evidence>
<evidence type="ECO:0000256" key="3">
    <source>
        <dbReference type="ARBA" id="ARBA00023015"/>
    </source>
</evidence>
<keyword evidence="6 7" id="KW-0539">Nucleus</keyword>
<organism evidence="9 10">
    <name type="scientific">Turnera subulata</name>
    <dbReference type="NCBI Taxonomy" id="218843"/>
    <lineage>
        <taxon>Eukaryota</taxon>
        <taxon>Viridiplantae</taxon>
        <taxon>Streptophyta</taxon>
        <taxon>Embryophyta</taxon>
        <taxon>Tracheophyta</taxon>
        <taxon>Spermatophyta</taxon>
        <taxon>Magnoliopsida</taxon>
        <taxon>eudicotyledons</taxon>
        <taxon>Gunneridae</taxon>
        <taxon>Pentapetalae</taxon>
        <taxon>rosids</taxon>
        <taxon>fabids</taxon>
        <taxon>Malpighiales</taxon>
        <taxon>Passifloraceae</taxon>
        <taxon>Turnera</taxon>
    </lineage>
</organism>
<comment type="similarity">
    <text evidence="2 7">Belongs to the BBR/BPC family.</text>
</comment>
<keyword evidence="3 7" id="KW-0805">Transcription regulation</keyword>
<dbReference type="Proteomes" id="UP001141552">
    <property type="component" value="Unassembled WGS sequence"/>
</dbReference>
<evidence type="ECO:0000256" key="1">
    <source>
        <dbReference type="ARBA" id="ARBA00004123"/>
    </source>
</evidence>
<keyword evidence="10" id="KW-1185">Reference proteome</keyword>
<evidence type="ECO:0000256" key="6">
    <source>
        <dbReference type="ARBA" id="ARBA00023242"/>
    </source>
</evidence>
<reference evidence="9" key="1">
    <citation type="submission" date="2022-02" db="EMBL/GenBank/DDBJ databases">
        <authorList>
            <person name="Henning P.M."/>
            <person name="McCubbin A.G."/>
            <person name="Shore J.S."/>
        </authorList>
    </citation>
    <scope>NUCLEOTIDE SEQUENCE</scope>
    <source>
        <strain evidence="9">F60SS</strain>
        <tissue evidence="9">Leaves</tissue>
    </source>
</reference>
<dbReference type="GO" id="GO:0009723">
    <property type="term" value="P:response to ethylene"/>
    <property type="evidence" value="ECO:0007669"/>
    <property type="project" value="TreeGrafter"/>
</dbReference>
<evidence type="ECO:0000256" key="8">
    <source>
        <dbReference type="SAM" id="MobiDB-lite"/>
    </source>
</evidence>